<keyword evidence="1" id="KW-1133">Transmembrane helix</keyword>
<evidence type="ECO:0000313" key="3">
    <source>
        <dbReference type="Proteomes" id="UP000245667"/>
    </source>
</evidence>
<gene>
    <name evidence="2" type="ORF">LX92_04428</name>
</gene>
<organism evidence="2 3">
    <name type="scientific">Maribacter polysiphoniae</name>
    <dbReference type="NCBI Taxonomy" id="429344"/>
    <lineage>
        <taxon>Bacteria</taxon>
        <taxon>Pseudomonadati</taxon>
        <taxon>Bacteroidota</taxon>
        <taxon>Flavobacteriia</taxon>
        <taxon>Flavobacteriales</taxon>
        <taxon>Flavobacteriaceae</taxon>
        <taxon>Maribacter</taxon>
    </lineage>
</organism>
<evidence type="ECO:0000256" key="1">
    <source>
        <dbReference type="SAM" id="Phobius"/>
    </source>
</evidence>
<dbReference type="EMBL" id="QGGQ01000021">
    <property type="protein sequence ID" value="PWK17647.1"/>
    <property type="molecule type" value="Genomic_DNA"/>
</dbReference>
<evidence type="ECO:0000313" key="2">
    <source>
        <dbReference type="EMBL" id="PWK17647.1"/>
    </source>
</evidence>
<proteinExistence type="predicted"/>
<keyword evidence="1" id="KW-0472">Membrane</keyword>
<sequence>MLSDDERRGLYQDKQSFVSSSFCFLTDLIIVGIFLKWRVLTKDVVFIRMLTNKVSSAVAFVF</sequence>
<keyword evidence="1" id="KW-0812">Transmembrane</keyword>
<feature type="transmembrane region" description="Helical" evidence="1">
    <location>
        <begin position="17"/>
        <end position="39"/>
    </location>
</feature>
<protein>
    <submittedName>
        <fullName evidence="2">Uncharacterized protein</fullName>
    </submittedName>
</protein>
<reference evidence="2 3" key="1">
    <citation type="submission" date="2018-05" db="EMBL/GenBank/DDBJ databases">
        <title>Genomic Encyclopedia of Archaeal and Bacterial Type Strains, Phase II (KMG-II): from individual species to whole genera.</title>
        <authorList>
            <person name="Goeker M."/>
        </authorList>
    </citation>
    <scope>NUCLEOTIDE SEQUENCE [LARGE SCALE GENOMIC DNA]</scope>
    <source>
        <strain evidence="2 3">DSM 23514</strain>
    </source>
</reference>
<dbReference type="Proteomes" id="UP000245667">
    <property type="component" value="Unassembled WGS sequence"/>
</dbReference>
<comment type="caution">
    <text evidence="2">The sequence shown here is derived from an EMBL/GenBank/DDBJ whole genome shotgun (WGS) entry which is preliminary data.</text>
</comment>
<dbReference type="AlphaFoldDB" id="A0A316DH78"/>
<accession>A0A316DH78</accession>
<name>A0A316DH78_9FLAO</name>